<dbReference type="OrthoDB" id="9798081at2"/>
<protein>
    <submittedName>
        <fullName evidence="2">GNAT family acetyltransferase</fullName>
    </submittedName>
</protein>
<dbReference type="InterPro" id="IPR051531">
    <property type="entry name" value="N-acetyltransferase"/>
</dbReference>
<feature type="domain" description="N-acetyltransferase" evidence="1">
    <location>
        <begin position="11"/>
        <end position="172"/>
    </location>
</feature>
<dbReference type="PANTHER" id="PTHR43792:SF1">
    <property type="entry name" value="N-ACETYLTRANSFERASE DOMAIN-CONTAINING PROTEIN"/>
    <property type="match status" value="1"/>
</dbReference>
<dbReference type="RefSeq" id="WP_055342001.1">
    <property type="nucleotide sequence ID" value="NZ_CEKZ01000003.1"/>
</dbReference>
<reference evidence="2 3" key="1">
    <citation type="submission" date="2015-01" db="EMBL/GenBank/DDBJ databases">
        <authorList>
            <person name="Aslett A.Martin."/>
            <person name="De Silva Nishadi"/>
        </authorList>
    </citation>
    <scope>NUCLEOTIDE SEQUENCE [LARGE SCALE GENOMIC DNA]</scope>
    <source>
        <strain evidence="2 3">R28058</strain>
    </source>
</reference>
<evidence type="ECO:0000259" key="1">
    <source>
        <dbReference type="PROSITE" id="PS51186"/>
    </source>
</evidence>
<dbReference type="EMBL" id="CEKZ01000003">
    <property type="protein sequence ID" value="CEQ03817.1"/>
    <property type="molecule type" value="Genomic_DNA"/>
</dbReference>
<proteinExistence type="predicted"/>
<sequence>MGKIFLEIDRLVLRPISENDFNDIANILQDIEIMYAWEKSFSNDEVIEWINKNIDRYKRDGYSYFLAIDKTNKEVVGVMGPLIENINGKEFIGVAYILNKKSWGRGYATEGIKECIRYIFENTVAEKVIAQIRPENKSSIKVALRLGMELEGEFIKLYEGKHMKHLIYSIKK</sequence>
<name>A0A0C7QTB4_PARSO</name>
<evidence type="ECO:0000313" key="3">
    <source>
        <dbReference type="Proteomes" id="UP000049127"/>
    </source>
</evidence>
<dbReference type="GO" id="GO:0016747">
    <property type="term" value="F:acyltransferase activity, transferring groups other than amino-acyl groups"/>
    <property type="evidence" value="ECO:0007669"/>
    <property type="project" value="InterPro"/>
</dbReference>
<dbReference type="Pfam" id="PF13302">
    <property type="entry name" value="Acetyltransf_3"/>
    <property type="match status" value="1"/>
</dbReference>
<dbReference type="SUPFAM" id="SSF55729">
    <property type="entry name" value="Acyl-CoA N-acyltransferases (Nat)"/>
    <property type="match status" value="1"/>
</dbReference>
<evidence type="ECO:0000313" key="2">
    <source>
        <dbReference type="EMBL" id="CEQ03817.1"/>
    </source>
</evidence>
<accession>A0A0C7QTB4</accession>
<dbReference type="PROSITE" id="PS51186">
    <property type="entry name" value="GNAT"/>
    <property type="match status" value="1"/>
</dbReference>
<gene>
    <name evidence="2" type="ORF">R28058_15501</name>
</gene>
<keyword evidence="2" id="KW-0808">Transferase</keyword>
<dbReference type="InterPro" id="IPR016181">
    <property type="entry name" value="Acyl_CoA_acyltransferase"/>
</dbReference>
<dbReference type="Proteomes" id="UP000049127">
    <property type="component" value="Unassembled WGS sequence"/>
</dbReference>
<dbReference type="Gene3D" id="3.40.630.30">
    <property type="match status" value="1"/>
</dbReference>
<dbReference type="AlphaFoldDB" id="A0A0C7QTB4"/>
<dbReference type="InterPro" id="IPR000182">
    <property type="entry name" value="GNAT_dom"/>
</dbReference>
<dbReference type="PANTHER" id="PTHR43792">
    <property type="entry name" value="GNAT FAMILY, PUTATIVE (AFU_ORTHOLOGUE AFUA_3G00765)-RELATED-RELATED"/>
    <property type="match status" value="1"/>
</dbReference>
<organism evidence="2 3">
    <name type="scientific">Paraclostridium sordellii</name>
    <name type="common">Clostridium sordellii</name>
    <dbReference type="NCBI Taxonomy" id="1505"/>
    <lineage>
        <taxon>Bacteria</taxon>
        <taxon>Bacillati</taxon>
        <taxon>Bacillota</taxon>
        <taxon>Clostridia</taxon>
        <taxon>Peptostreptococcales</taxon>
        <taxon>Peptostreptococcaceae</taxon>
        <taxon>Paraclostridium</taxon>
    </lineage>
</organism>